<dbReference type="Pfam" id="PF00589">
    <property type="entry name" value="Phage_integrase"/>
    <property type="match status" value="1"/>
</dbReference>
<dbReference type="InterPro" id="IPR010998">
    <property type="entry name" value="Integrase_recombinase_N"/>
</dbReference>
<evidence type="ECO:0000256" key="2">
    <source>
        <dbReference type="ARBA" id="ARBA00023125"/>
    </source>
</evidence>
<dbReference type="GO" id="GO:0015074">
    <property type="term" value="P:DNA integration"/>
    <property type="evidence" value="ECO:0007669"/>
    <property type="project" value="UniProtKB-KW"/>
</dbReference>
<dbReference type="InterPro" id="IPR013762">
    <property type="entry name" value="Integrase-like_cat_sf"/>
</dbReference>
<dbReference type="EMBL" id="VWXL01000053">
    <property type="protein sequence ID" value="MVB11336.1"/>
    <property type="molecule type" value="Genomic_DNA"/>
</dbReference>
<dbReference type="GO" id="GO:0003677">
    <property type="term" value="F:DNA binding"/>
    <property type="evidence" value="ECO:0007669"/>
    <property type="project" value="UniProtKB-UniRule"/>
</dbReference>
<dbReference type="Pfam" id="PF13102">
    <property type="entry name" value="Phage_int_SAM_5"/>
    <property type="match status" value="1"/>
</dbReference>
<dbReference type="AlphaFoldDB" id="A0A6N8HZT1"/>
<comment type="caution">
    <text evidence="7">The sequence shown here is derived from an EMBL/GenBank/DDBJ whole genome shotgun (WGS) entry which is preliminary data.</text>
</comment>
<reference evidence="7 8" key="1">
    <citation type="submission" date="2019-09" db="EMBL/GenBank/DDBJ databases">
        <title>Genome sequence of Clostridium sp. EA1.</title>
        <authorList>
            <person name="Poehlein A."/>
            <person name="Bengelsdorf F.R."/>
            <person name="Daniel R."/>
        </authorList>
    </citation>
    <scope>NUCLEOTIDE SEQUENCE [LARGE SCALE GENOMIC DNA]</scope>
    <source>
        <strain evidence="7 8">EA1</strain>
    </source>
</reference>
<evidence type="ECO:0000313" key="7">
    <source>
        <dbReference type="EMBL" id="MVB11336.1"/>
    </source>
</evidence>
<feature type="domain" description="Core-binding (CB)" evidence="6">
    <location>
        <begin position="68"/>
        <end position="157"/>
    </location>
</feature>
<dbReference type="SUPFAM" id="SSF56349">
    <property type="entry name" value="DNA breaking-rejoining enzymes"/>
    <property type="match status" value="1"/>
</dbReference>
<comment type="similarity">
    <text evidence="1">Belongs to the 'phage' integrase family.</text>
</comment>
<dbReference type="PROSITE" id="PS51900">
    <property type="entry name" value="CB"/>
    <property type="match status" value="1"/>
</dbReference>
<protein>
    <submittedName>
        <fullName evidence="7">Tyrosine recombinase XerC</fullName>
    </submittedName>
</protein>
<dbReference type="InterPro" id="IPR002104">
    <property type="entry name" value="Integrase_catalytic"/>
</dbReference>
<sequence>MATIQKRGNSYRIRAFCGYTASGRQIEKTKTWKPDLGMTERQIEKELDRQKVLFEESCRGASVQDANIKFERFAVQWFDEYAKPNLRTRTVDRYKQYTGRAYAAIGGLRLDKISSRHIQAFIKNLQEPDIKTGGGALAPKTVRGYLSFISTIFDYAVKQDMIKDNPCRRVILPPLKQKPRDCYSLEEAQRFLELLEKEPMPFRVFFTLAIYGGFRKGELLGLEWKDIDFDSCVITIRRTSLYSNTKHGTFTDTTKTKQSQRSLKLPAAVFDLLREYRIKQNEERLRLADKWQDMDRLFTAWNGAPMGTSTPLKWLDAFFERTGMRRVTIHSFRHLNASLLINAGVDIKTVSASLGHSETSTTLNIYAHTFAQAQARAADAIGDALALKKDIKKAGT</sequence>
<accession>A0A6N8HZT1</accession>
<keyword evidence="2 4" id="KW-0238">DNA-binding</keyword>
<evidence type="ECO:0000256" key="4">
    <source>
        <dbReference type="PROSITE-ProRule" id="PRU01248"/>
    </source>
</evidence>
<evidence type="ECO:0000256" key="3">
    <source>
        <dbReference type="ARBA" id="ARBA00023172"/>
    </source>
</evidence>
<dbReference type="RefSeq" id="WP_156990583.1">
    <property type="nucleotide sequence ID" value="NZ_VWXL01000053.1"/>
</dbReference>
<dbReference type="InterPro" id="IPR025269">
    <property type="entry name" value="SAM-like_dom"/>
</dbReference>
<dbReference type="Gene3D" id="1.10.443.10">
    <property type="entry name" value="Intergrase catalytic core"/>
    <property type="match status" value="1"/>
</dbReference>
<evidence type="ECO:0000313" key="8">
    <source>
        <dbReference type="Proteomes" id="UP000469440"/>
    </source>
</evidence>
<dbReference type="PANTHER" id="PTHR30349">
    <property type="entry name" value="PHAGE INTEGRASE-RELATED"/>
    <property type="match status" value="1"/>
</dbReference>
<feature type="domain" description="Tyr recombinase" evidence="5">
    <location>
        <begin position="178"/>
        <end position="379"/>
    </location>
</feature>
<dbReference type="PANTHER" id="PTHR30349:SF64">
    <property type="entry name" value="PROPHAGE INTEGRASE INTD-RELATED"/>
    <property type="match status" value="1"/>
</dbReference>
<dbReference type="InterPro" id="IPR050090">
    <property type="entry name" value="Tyrosine_recombinase_XerCD"/>
</dbReference>
<gene>
    <name evidence="7" type="primary">xerC_6</name>
    <name evidence="7" type="ORF">CAFE_20490</name>
</gene>
<evidence type="ECO:0000259" key="6">
    <source>
        <dbReference type="PROSITE" id="PS51900"/>
    </source>
</evidence>
<dbReference type="Gene3D" id="1.10.150.130">
    <property type="match status" value="1"/>
</dbReference>
<dbReference type="GO" id="GO:0006310">
    <property type="term" value="P:DNA recombination"/>
    <property type="evidence" value="ECO:0007669"/>
    <property type="project" value="UniProtKB-KW"/>
</dbReference>
<dbReference type="InterPro" id="IPR044068">
    <property type="entry name" value="CB"/>
</dbReference>
<dbReference type="InterPro" id="IPR011010">
    <property type="entry name" value="DNA_brk_join_enz"/>
</dbReference>
<dbReference type="Proteomes" id="UP000469440">
    <property type="component" value="Unassembled WGS sequence"/>
</dbReference>
<organism evidence="7 8">
    <name type="scientific">Caproicibacter fermentans</name>
    <dbReference type="NCBI Taxonomy" id="2576756"/>
    <lineage>
        <taxon>Bacteria</taxon>
        <taxon>Bacillati</taxon>
        <taxon>Bacillota</taxon>
        <taxon>Clostridia</taxon>
        <taxon>Eubacteriales</taxon>
        <taxon>Acutalibacteraceae</taxon>
        <taxon>Caproicibacter</taxon>
    </lineage>
</organism>
<dbReference type="CDD" id="cd01189">
    <property type="entry name" value="INT_ICEBs1_C_like"/>
    <property type="match status" value="1"/>
</dbReference>
<dbReference type="OrthoDB" id="1818781at2"/>
<keyword evidence="3" id="KW-0233">DNA recombination</keyword>
<evidence type="ECO:0000256" key="1">
    <source>
        <dbReference type="ARBA" id="ARBA00008857"/>
    </source>
</evidence>
<name>A0A6N8HZT1_9FIRM</name>
<dbReference type="PROSITE" id="PS51898">
    <property type="entry name" value="TYR_RECOMBINASE"/>
    <property type="match status" value="1"/>
</dbReference>
<proteinExistence type="inferred from homology"/>
<evidence type="ECO:0000259" key="5">
    <source>
        <dbReference type="PROSITE" id="PS51898"/>
    </source>
</evidence>
<keyword evidence="8" id="KW-1185">Reference proteome</keyword>